<dbReference type="GO" id="GO:0004084">
    <property type="term" value="F:branched-chain-amino-acid transaminase activity"/>
    <property type="evidence" value="ECO:0007669"/>
    <property type="project" value="UniProtKB-EC"/>
</dbReference>
<evidence type="ECO:0000256" key="10">
    <source>
        <dbReference type="ARBA" id="ARBA00049229"/>
    </source>
</evidence>
<evidence type="ECO:0000313" key="11">
    <source>
        <dbReference type="EMBL" id="KAA6432482.1"/>
    </source>
</evidence>
<dbReference type="Gene3D" id="3.20.10.10">
    <property type="entry name" value="D-amino Acid Aminotransferase, subunit A, domain 2"/>
    <property type="match status" value="1"/>
</dbReference>
<sequence>MSSTHKLYAYLHEEILPLESAYLHVSDLSIQRGYGIFDFFKTLNGQPLFLEEYLNRFYASALLMGLQVPLSEEELTATLTQLIQMNGLIDSGVKMILTGGYSANGYDPGPPNLIILQQPLTMPSEAQLATGIKVITHDYVRELAAAKTINYTVGIRLIQQIKAKGADDVLYHQNGVVSEFPRSNFFLVKEDGTLVTPAREILHGVTRKNVLELARKKYKVEEGTITLEDIAQAKEAFMTSTTKRILPIVEVDGKSVGNGKPGTVSLDLLQDLIALEEAQIRAL</sequence>
<reference evidence="11 13" key="1">
    <citation type="submission" date="2019-07" db="EMBL/GenBank/DDBJ databases">
        <authorList>
            <person name="Qu J.-H."/>
        </authorList>
    </citation>
    <scope>NUCLEOTIDE SEQUENCE [LARGE SCALE GENOMIC DNA]</scope>
    <source>
        <strain evidence="11 13">MDT1-10-3</strain>
    </source>
</reference>
<dbReference type="EC" id="2.6.1.42" evidence="6"/>
<reference evidence="11 13" key="2">
    <citation type="submission" date="2019-09" db="EMBL/GenBank/DDBJ databases">
        <title>A bacterium isolated from glacier soil.</title>
        <authorList>
            <person name="Liu Q."/>
        </authorList>
    </citation>
    <scope>NUCLEOTIDE SEQUENCE [LARGE SCALE GENOMIC DNA]</scope>
    <source>
        <strain evidence="11 13">MDT1-10-3</strain>
    </source>
</reference>
<comment type="catalytic activity">
    <reaction evidence="10">
        <text>L-leucine + 2-oxoglutarate = 4-methyl-2-oxopentanoate + L-glutamate</text>
        <dbReference type="Rhea" id="RHEA:18321"/>
        <dbReference type="ChEBI" id="CHEBI:16810"/>
        <dbReference type="ChEBI" id="CHEBI:17865"/>
        <dbReference type="ChEBI" id="CHEBI:29985"/>
        <dbReference type="ChEBI" id="CHEBI:57427"/>
        <dbReference type="EC" id="2.6.1.42"/>
    </reaction>
</comment>
<evidence type="ECO:0000256" key="6">
    <source>
        <dbReference type="ARBA" id="ARBA00013053"/>
    </source>
</evidence>
<reference evidence="12 14" key="3">
    <citation type="submission" date="2024-08" db="EMBL/GenBank/DDBJ databases">
        <authorList>
            <person name="Wei W."/>
        </authorList>
    </citation>
    <scope>NUCLEOTIDE SEQUENCE [LARGE SCALE GENOMIC DNA]</scope>
    <source>
        <strain evidence="12 14">XU2</strain>
    </source>
</reference>
<evidence type="ECO:0000256" key="8">
    <source>
        <dbReference type="ARBA" id="ARBA00048212"/>
    </source>
</evidence>
<dbReference type="GO" id="GO:0008652">
    <property type="term" value="P:amino acid biosynthetic process"/>
    <property type="evidence" value="ECO:0007669"/>
    <property type="project" value="UniProtKB-ARBA"/>
</dbReference>
<dbReference type="InterPro" id="IPR043132">
    <property type="entry name" value="BCAT-like_C"/>
</dbReference>
<keyword evidence="11" id="KW-0032">Aminotransferase</keyword>
<comment type="pathway">
    <text evidence="3">Amino-acid biosynthesis; L-valine biosynthesis; L-valine from pyruvate: step 4/4.</text>
</comment>
<dbReference type="GO" id="GO:0046394">
    <property type="term" value="P:carboxylic acid biosynthetic process"/>
    <property type="evidence" value="ECO:0007669"/>
    <property type="project" value="UniProtKB-ARBA"/>
</dbReference>
<evidence type="ECO:0000256" key="9">
    <source>
        <dbReference type="ARBA" id="ARBA00048798"/>
    </source>
</evidence>
<comment type="caution">
    <text evidence="11">The sequence shown here is derived from an EMBL/GenBank/DDBJ whole genome shotgun (WGS) entry which is preliminary data.</text>
</comment>
<proteinExistence type="inferred from homology"/>
<dbReference type="AlphaFoldDB" id="A0A5M8QDH8"/>
<comment type="pathway">
    <text evidence="4">Amino-acid biosynthesis; L-leucine biosynthesis; L-leucine from 3-methyl-2-oxobutanoate: step 4/4.</text>
</comment>
<name>A0A5M8QDH8_9BACT</name>
<dbReference type="EMBL" id="VKKZ01000022">
    <property type="protein sequence ID" value="KAA6432482.1"/>
    <property type="molecule type" value="Genomic_DNA"/>
</dbReference>
<keyword evidence="11" id="KW-0808">Transferase</keyword>
<comment type="cofactor">
    <cofactor evidence="1">
        <name>pyridoxal 5'-phosphate</name>
        <dbReference type="ChEBI" id="CHEBI:597326"/>
    </cofactor>
</comment>
<dbReference type="SUPFAM" id="SSF56752">
    <property type="entry name" value="D-aminoacid aminotransferase-like PLP-dependent enzymes"/>
    <property type="match status" value="1"/>
</dbReference>
<protein>
    <recommendedName>
        <fullName evidence="6">branched-chain-amino-acid transaminase</fullName>
        <ecNumber evidence="6">2.6.1.42</ecNumber>
    </recommendedName>
</protein>
<evidence type="ECO:0000256" key="7">
    <source>
        <dbReference type="ARBA" id="ARBA00022898"/>
    </source>
</evidence>
<evidence type="ECO:0000313" key="12">
    <source>
        <dbReference type="EMBL" id="MFA1771367.1"/>
    </source>
</evidence>
<comment type="pathway">
    <text evidence="2">Amino-acid biosynthesis; L-isoleucine biosynthesis; L-isoleucine from 2-oxobutanoate: step 4/4.</text>
</comment>
<keyword evidence="14" id="KW-1185">Reference proteome</keyword>
<dbReference type="Gene3D" id="3.30.470.10">
    <property type="match status" value="1"/>
</dbReference>
<dbReference type="OrthoDB" id="9805628at2"/>
<evidence type="ECO:0000313" key="13">
    <source>
        <dbReference type="Proteomes" id="UP000323866"/>
    </source>
</evidence>
<dbReference type="InterPro" id="IPR036038">
    <property type="entry name" value="Aminotransferase-like"/>
</dbReference>
<comment type="catalytic activity">
    <reaction evidence="9">
        <text>L-isoleucine + 2-oxoglutarate = (S)-3-methyl-2-oxopentanoate + L-glutamate</text>
        <dbReference type="Rhea" id="RHEA:24801"/>
        <dbReference type="ChEBI" id="CHEBI:16810"/>
        <dbReference type="ChEBI" id="CHEBI:29985"/>
        <dbReference type="ChEBI" id="CHEBI:35146"/>
        <dbReference type="ChEBI" id="CHEBI:58045"/>
        <dbReference type="EC" id="2.6.1.42"/>
    </reaction>
</comment>
<dbReference type="InterPro" id="IPR001544">
    <property type="entry name" value="Aminotrans_IV"/>
</dbReference>
<dbReference type="EMBL" id="JBGOGF010000004">
    <property type="protein sequence ID" value="MFA1771367.1"/>
    <property type="molecule type" value="Genomic_DNA"/>
</dbReference>
<dbReference type="PANTHER" id="PTHR42743:SF11">
    <property type="entry name" value="AMINODEOXYCHORISMATE LYASE"/>
    <property type="match status" value="1"/>
</dbReference>
<evidence type="ECO:0000256" key="5">
    <source>
        <dbReference type="ARBA" id="ARBA00009320"/>
    </source>
</evidence>
<dbReference type="RefSeq" id="WP_149099514.1">
    <property type="nucleotide sequence ID" value="NZ_BMMG01000005.1"/>
</dbReference>
<dbReference type="InterPro" id="IPR050571">
    <property type="entry name" value="Class-IV_PLP-Dep_Aminotrnsfr"/>
</dbReference>
<evidence type="ECO:0000256" key="3">
    <source>
        <dbReference type="ARBA" id="ARBA00004931"/>
    </source>
</evidence>
<dbReference type="Proteomes" id="UP001570846">
    <property type="component" value="Unassembled WGS sequence"/>
</dbReference>
<keyword evidence="7" id="KW-0663">Pyridoxal phosphate</keyword>
<dbReference type="Proteomes" id="UP000323866">
    <property type="component" value="Unassembled WGS sequence"/>
</dbReference>
<accession>A0A5M8QDH8</accession>
<dbReference type="FunFam" id="3.20.10.10:FF:000002">
    <property type="entry name" value="D-alanine aminotransferase"/>
    <property type="match status" value="1"/>
</dbReference>
<dbReference type="InterPro" id="IPR043131">
    <property type="entry name" value="BCAT-like_N"/>
</dbReference>
<dbReference type="Pfam" id="PF01063">
    <property type="entry name" value="Aminotran_4"/>
    <property type="match status" value="1"/>
</dbReference>
<evidence type="ECO:0000256" key="2">
    <source>
        <dbReference type="ARBA" id="ARBA00004824"/>
    </source>
</evidence>
<organism evidence="11 13">
    <name type="scientific">Rufibacter glacialis</name>
    <dbReference type="NCBI Taxonomy" id="1259555"/>
    <lineage>
        <taxon>Bacteria</taxon>
        <taxon>Pseudomonadati</taxon>
        <taxon>Bacteroidota</taxon>
        <taxon>Cytophagia</taxon>
        <taxon>Cytophagales</taxon>
        <taxon>Hymenobacteraceae</taxon>
        <taxon>Rufibacter</taxon>
    </lineage>
</organism>
<evidence type="ECO:0000256" key="1">
    <source>
        <dbReference type="ARBA" id="ARBA00001933"/>
    </source>
</evidence>
<comment type="catalytic activity">
    <reaction evidence="8">
        <text>L-valine + 2-oxoglutarate = 3-methyl-2-oxobutanoate + L-glutamate</text>
        <dbReference type="Rhea" id="RHEA:24813"/>
        <dbReference type="ChEBI" id="CHEBI:11851"/>
        <dbReference type="ChEBI" id="CHEBI:16810"/>
        <dbReference type="ChEBI" id="CHEBI:29985"/>
        <dbReference type="ChEBI" id="CHEBI:57762"/>
        <dbReference type="EC" id="2.6.1.42"/>
    </reaction>
</comment>
<gene>
    <name evidence="12" type="ORF">ACD591_08700</name>
    <name evidence="11" type="ORF">FOE74_15405</name>
</gene>
<dbReference type="PANTHER" id="PTHR42743">
    <property type="entry name" value="AMINO-ACID AMINOTRANSFERASE"/>
    <property type="match status" value="1"/>
</dbReference>
<dbReference type="CDD" id="cd00449">
    <property type="entry name" value="PLPDE_IV"/>
    <property type="match status" value="1"/>
</dbReference>
<evidence type="ECO:0000256" key="4">
    <source>
        <dbReference type="ARBA" id="ARBA00005072"/>
    </source>
</evidence>
<evidence type="ECO:0000313" key="14">
    <source>
        <dbReference type="Proteomes" id="UP001570846"/>
    </source>
</evidence>
<comment type="similarity">
    <text evidence="5">Belongs to the class-IV pyridoxal-phosphate-dependent aminotransferase family.</text>
</comment>